<dbReference type="PROSITE" id="PS00107">
    <property type="entry name" value="PROTEIN_KINASE_ATP"/>
    <property type="match status" value="1"/>
</dbReference>
<feature type="compositionally biased region" description="Polar residues" evidence="10">
    <location>
        <begin position="279"/>
        <end position="290"/>
    </location>
</feature>
<feature type="compositionally biased region" description="Basic residues" evidence="10">
    <location>
        <begin position="183"/>
        <end position="195"/>
    </location>
</feature>
<dbReference type="OrthoDB" id="1919183at2759"/>
<comment type="similarity">
    <text evidence="1">Belongs to the protein kinase superfamily. STE Ser/Thr protein kinase family. MAP kinase kinase kinase subfamily.</text>
</comment>
<dbReference type="AlphaFoldDB" id="A0A8T2RT42"/>
<gene>
    <name evidence="12" type="ORF">KP509_25G056900</name>
</gene>
<dbReference type="InterPro" id="IPR050538">
    <property type="entry name" value="MAP_kinase_kinase_kinase"/>
</dbReference>
<evidence type="ECO:0000256" key="10">
    <source>
        <dbReference type="SAM" id="MobiDB-lite"/>
    </source>
</evidence>
<feature type="region of interest" description="Disordered" evidence="10">
    <location>
        <begin position="355"/>
        <end position="398"/>
    </location>
</feature>
<feature type="binding site" evidence="9">
    <location>
        <position position="448"/>
    </location>
    <ligand>
        <name>ATP</name>
        <dbReference type="ChEBI" id="CHEBI:30616"/>
    </ligand>
</feature>
<keyword evidence="5" id="KW-0418">Kinase</keyword>
<dbReference type="SMART" id="SM00220">
    <property type="entry name" value="S_TKc"/>
    <property type="match status" value="1"/>
</dbReference>
<dbReference type="Gene3D" id="1.10.510.10">
    <property type="entry name" value="Transferase(Phosphotransferase) domain 1"/>
    <property type="match status" value="1"/>
</dbReference>
<evidence type="ECO:0000256" key="1">
    <source>
        <dbReference type="ARBA" id="ARBA00006529"/>
    </source>
</evidence>
<dbReference type="PROSITE" id="PS50011">
    <property type="entry name" value="PROTEIN_KINASE_DOM"/>
    <property type="match status" value="1"/>
</dbReference>
<feature type="region of interest" description="Disordered" evidence="10">
    <location>
        <begin position="131"/>
        <end position="210"/>
    </location>
</feature>
<dbReference type="EC" id="2.7.11.25" evidence="2"/>
<name>A0A8T2RT42_CERRI</name>
<dbReference type="SUPFAM" id="SSF56112">
    <property type="entry name" value="Protein kinase-like (PK-like)"/>
    <property type="match status" value="1"/>
</dbReference>
<evidence type="ECO:0000313" key="12">
    <source>
        <dbReference type="EMBL" id="KAH7298735.1"/>
    </source>
</evidence>
<feature type="region of interest" description="Disordered" evidence="10">
    <location>
        <begin position="262"/>
        <end position="338"/>
    </location>
</feature>
<evidence type="ECO:0000256" key="6">
    <source>
        <dbReference type="ARBA" id="ARBA00022840"/>
    </source>
</evidence>
<comment type="catalytic activity">
    <reaction evidence="8">
        <text>L-seryl-[protein] + ATP = O-phospho-L-seryl-[protein] + ADP + H(+)</text>
        <dbReference type="Rhea" id="RHEA:17989"/>
        <dbReference type="Rhea" id="RHEA-COMP:9863"/>
        <dbReference type="Rhea" id="RHEA-COMP:11604"/>
        <dbReference type="ChEBI" id="CHEBI:15378"/>
        <dbReference type="ChEBI" id="CHEBI:29999"/>
        <dbReference type="ChEBI" id="CHEBI:30616"/>
        <dbReference type="ChEBI" id="CHEBI:83421"/>
        <dbReference type="ChEBI" id="CHEBI:456216"/>
        <dbReference type="EC" id="2.7.11.25"/>
    </reaction>
</comment>
<proteinExistence type="inferred from homology"/>
<dbReference type="InterPro" id="IPR017441">
    <property type="entry name" value="Protein_kinase_ATP_BS"/>
</dbReference>
<dbReference type="InterPro" id="IPR000719">
    <property type="entry name" value="Prot_kinase_dom"/>
</dbReference>
<feature type="domain" description="Protein kinase" evidence="11">
    <location>
        <begin position="419"/>
        <end position="675"/>
    </location>
</feature>
<sequence length="820" mass="90983">MLSKLLKPASKENRRKLSIDGSSLDDDVSNLNHQEFSSPRTPSQPRLQRARNLRWHLMEIDKFDGKLLWSEPVHNGMPQHELSSPRLSEAVPTHNAENEQVRISNGILTDLPGPKNSSEVVVKSFNTSPLVQEQQVADDCDDGDRSSSGYSAGSSSGSLTKSADTVRSAGEEQSLSSSFTNMTRRKVSTTKKMRQKGNERSTTMSTLPPLQEIVEATRPGSPLPVPSPARDYKEDSIMPMVPYLPDVTRGISRTIMTIQKCNPSGPLRVRNKRDHPLPLSSQRTFASPSRSDVERPVSQGRKSVAGKSGSDSFQVQKKDVSSIESSSRSPLPCQQRGRPLCQNVRGARCIPEPATPDELHTAHPLPLPWSTHAVPVSPRSNTSSAERSEDSCKVDSPLVLPGWSHSPSEVDSIPRGGRWIKGTLLGSGSFGKVYRGHHSETGDMCAIKEVEIVMDDPRSKECANQLAQEIALLSTLRHPNILHYKGSQMVDGNLYIYLELVSGGSIYRLLQEFNSFSEPVIRRYARQILLGLEFLHARNTVHRDIKCANILVDQDGRVKLADFGMAKLIGNDTSPLSFKGSPHWMAPEVILQNNTGHEFAVDIWSLGCTIIEMATGKPPWHQYEGYAAMFKVMNSYEVPIPESLSPIGKNFLSLCLQRDPAKRPSATALLDHPFVQIDTATNYPSQVVNDTLYQGMMKRCAPRDCNWPSSRSSEVTKRDLPHYYANGYRPTHLPHHGYMSSSRSAIQLSEYSKPRPSRDSRRFGGFTDTEDYASWHQSPIESACGGVLYRDLCGIQEIQALENQMSSLNTNAVRLHSPTN</sequence>
<evidence type="ECO:0000256" key="9">
    <source>
        <dbReference type="PROSITE-ProRule" id="PRU10141"/>
    </source>
</evidence>
<keyword evidence="3" id="KW-0808">Transferase</keyword>
<dbReference type="PANTHER" id="PTHR48016">
    <property type="entry name" value="MAP KINASE KINASE KINASE SSK2-RELATED-RELATED"/>
    <property type="match status" value="1"/>
</dbReference>
<organism evidence="12 13">
    <name type="scientific">Ceratopteris richardii</name>
    <name type="common">Triangle waterfern</name>
    <dbReference type="NCBI Taxonomy" id="49495"/>
    <lineage>
        <taxon>Eukaryota</taxon>
        <taxon>Viridiplantae</taxon>
        <taxon>Streptophyta</taxon>
        <taxon>Embryophyta</taxon>
        <taxon>Tracheophyta</taxon>
        <taxon>Polypodiopsida</taxon>
        <taxon>Polypodiidae</taxon>
        <taxon>Polypodiales</taxon>
        <taxon>Pteridineae</taxon>
        <taxon>Pteridaceae</taxon>
        <taxon>Parkerioideae</taxon>
        <taxon>Ceratopteris</taxon>
    </lineage>
</organism>
<keyword evidence="4 9" id="KW-0547">Nucleotide-binding</keyword>
<feature type="compositionally biased region" description="Polar residues" evidence="10">
    <location>
        <begin position="171"/>
        <end position="182"/>
    </location>
</feature>
<evidence type="ECO:0000256" key="5">
    <source>
        <dbReference type="ARBA" id="ARBA00022777"/>
    </source>
</evidence>
<dbReference type="GO" id="GO:0005737">
    <property type="term" value="C:cytoplasm"/>
    <property type="evidence" value="ECO:0007669"/>
    <property type="project" value="TreeGrafter"/>
</dbReference>
<dbReference type="GO" id="GO:0005524">
    <property type="term" value="F:ATP binding"/>
    <property type="evidence" value="ECO:0007669"/>
    <property type="project" value="UniProtKB-UniRule"/>
</dbReference>
<comment type="caution">
    <text evidence="12">The sequence shown here is derived from an EMBL/GenBank/DDBJ whole genome shotgun (WGS) entry which is preliminary data.</text>
</comment>
<dbReference type="FunFam" id="1.10.510.10:FF:001239">
    <property type="entry name" value="Predicted protein"/>
    <property type="match status" value="1"/>
</dbReference>
<evidence type="ECO:0000256" key="2">
    <source>
        <dbReference type="ARBA" id="ARBA00012406"/>
    </source>
</evidence>
<feature type="region of interest" description="Disordered" evidence="10">
    <location>
        <begin position="1"/>
        <end position="47"/>
    </location>
</feature>
<reference evidence="12" key="1">
    <citation type="submission" date="2021-08" db="EMBL/GenBank/DDBJ databases">
        <title>WGS assembly of Ceratopteris richardii.</title>
        <authorList>
            <person name="Marchant D.B."/>
            <person name="Chen G."/>
            <person name="Jenkins J."/>
            <person name="Shu S."/>
            <person name="Leebens-Mack J."/>
            <person name="Grimwood J."/>
            <person name="Schmutz J."/>
            <person name="Soltis P."/>
            <person name="Soltis D."/>
            <person name="Chen Z.-H."/>
        </authorList>
    </citation>
    <scope>NUCLEOTIDE SEQUENCE</scope>
    <source>
        <strain evidence="12">Whitten #5841</strain>
        <tissue evidence="12">Leaf</tissue>
    </source>
</reference>
<evidence type="ECO:0000313" key="13">
    <source>
        <dbReference type="Proteomes" id="UP000825935"/>
    </source>
</evidence>
<feature type="compositionally biased region" description="Basic and acidic residues" evidence="10">
    <location>
        <begin position="9"/>
        <end position="18"/>
    </location>
</feature>
<dbReference type="PANTHER" id="PTHR48016:SF17">
    <property type="entry name" value="MITOGEN-ACTIVATED PROTEIN KINASE KINASE KINASE YODA"/>
    <property type="match status" value="1"/>
</dbReference>
<dbReference type="Proteomes" id="UP000825935">
    <property type="component" value="Chromosome 25"/>
</dbReference>
<keyword evidence="13" id="KW-1185">Reference proteome</keyword>
<dbReference type="Pfam" id="PF00069">
    <property type="entry name" value="Pkinase"/>
    <property type="match status" value="1"/>
</dbReference>
<comment type="catalytic activity">
    <reaction evidence="7">
        <text>L-threonyl-[protein] + ATP = O-phospho-L-threonyl-[protein] + ADP + H(+)</text>
        <dbReference type="Rhea" id="RHEA:46608"/>
        <dbReference type="Rhea" id="RHEA-COMP:11060"/>
        <dbReference type="Rhea" id="RHEA-COMP:11605"/>
        <dbReference type="ChEBI" id="CHEBI:15378"/>
        <dbReference type="ChEBI" id="CHEBI:30013"/>
        <dbReference type="ChEBI" id="CHEBI:30616"/>
        <dbReference type="ChEBI" id="CHEBI:61977"/>
        <dbReference type="ChEBI" id="CHEBI:456216"/>
        <dbReference type="EC" id="2.7.11.25"/>
    </reaction>
</comment>
<keyword evidence="6 9" id="KW-0067">ATP-binding</keyword>
<evidence type="ECO:0000259" key="11">
    <source>
        <dbReference type="PROSITE" id="PS50011"/>
    </source>
</evidence>
<accession>A0A8T2RT42</accession>
<protein>
    <recommendedName>
        <fullName evidence="2">mitogen-activated protein kinase kinase kinase</fullName>
        <ecNumber evidence="2">2.7.11.25</ecNumber>
    </recommendedName>
</protein>
<evidence type="ECO:0000256" key="8">
    <source>
        <dbReference type="ARBA" id="ARBA00048329"/>
    </source>
</evidence>
<evidence type="ECO:0000256" key="3">
    <source>
        <dbReference type="ARBA" id="ARBA00022679"/>
    </source>
</evidence>
<evidence type="ECO:0000256" key="4">
    <source>
        <dbReference type="ARBA" id="ARBA00022741"/>
    </source>
</evidence>
<dbReference type="InterPro" id="IPR011009">
    <property type="entry name" value="Kinase-like_dom_sf"/>
</dbReference>
<dbReference type="EMBL" id="CM035430">
    <property type="protein sequence ID" value="KAH7298735.1"/>
    <property type="molecule type" value="Genomic_DNA"/>
</dbReference>
<evidence type="ECO:0000256" key="7">
    <source>
        <dbReference type="ARBA" id="ARBA00047559"/>
    </source>
</evidence>
<dbReference type="GO" id="GO:0004709">
    <property type="term" value="F:MAP kinase kinase kinase activity"/>
    <property type="evidence" value="ECO:0007669"/>
    <property type="project" value="UniProtKB-EC"/>
</dbReference>
<feature type="compositionally biased region" description="Polar residues" evidence="10">
    <location>
        <begin position="29"/>
        <end position="46"/>
    </location>
</feature>
<feature type="compositionally biased region" description="Low complexity" evidence="10">
    <location>
        <begin position="146"/>
        <end position="163"/>
    </location>
</feature>